<dbReference type="PANTHER" id="PTHR33112">
    <property type="entry name" value="DOMAIN PROTEIN, PUTATIVE-RELATED"/>
    <property type="match status" value="1"/>
</dbReference>
<dbReference type="PANTHER" id="PTHR33112:SF1">
    <property type="entry name" value="HETEROKARYON INCOMPATIBILITY DOMAIN-CONTAINING PROTEIN"/>
    <property type="match status" value="1"/>
</dbReference>
<name>A0A6G1JDQ9_9PLEO</name>
<proteinExistence type="predicted"/>
<dbReference type="InterPro" id="IPR010730">
    <property type="entry name" value="HET"/>
</dbReference>
<dbReference type="OrthoDB" id="5428863at2759"/>
<sequence length="146" mass="16806">YVVLSYVWGPPSTQQHATPQSRYPLTIEDSIRVSAMLRLHYLWVDRYCIEQEGSPEKLAQIEQMNKIYNEATLIIIAAAGSDPHYGLPRISHRCRESQSKLALGVLVFVQGISPHPAELQTAQWTTRAWTYQEDFLSRRRLVFTDC</sequence>
<keyword evidence="3" id="KW-1185">Reference proteome</keyword>
<evidence type="ECO:0000313" key="3">
    <source>
        <dbReference type="Proteomes" id="UP000799291"/>
    </source>
</evidence>
<accession>A0A6G1JDQ9</accession>
<reference evidence="2" key="1">
    <citation type="journal article" date="2020" name="Stud. Mycol.">
        <title>101 Dothideomycetes genomes: a test case for predicting lifestyles and emergence of pathogens.</title>
        <authorList>
            <person name="Haridas S."/>
            <person name="Albert R."/>
            <person name="Binder M."/>
            <person name="Bloem J."/>
            <person name="Labutti K."/>
            <person name="Salamov A."/>
            <person name="Andreopoulos B."/>
            <person name="Baker S."/>
            <person name="Barry K."/>
            <person name="Bills G."/>
            <person name="Bluhm B."/>
            <person name="Cannon C."/>
            <person name="Castanera R."/>
            <person name="Culley D."/>
            <person name="Daum C."/>
            <person name="Ezra D."/>
            <person name="Gonzalez J."/>
            <person name="Henrissat B."/>
            <person name="Kuo A."/>
            <person name="Liang C."/>
            <person name="Lipzen A."/>
            <person name="Lutzoni F."/>
            <person name="Magnuson J."/>
            <person name="Mondo S."/>
            <person name="Nolan M."/>
            <person name="Ohm R."/>
            <person name="Pangilinan J."/>
            <person name="Park H.-J."/>
            <person name="Ramirez L."/>
            <person name="Alfaro M."/>
            <person name="Sun H."/>
            <person name="Tritt A."/>
            <person name="Yoshinaga Y."/>
            <person name="Zwiers L.-H."/>
            <person name="Turgeon B."/>
            <person name="Goodwin S."/>
            <person name="Spatafora J."/>
            <person name="Crous P."/>
            <person name="Grigoriev I."/>
        </authorList>
    </citation>
    <scope>NUCLEOTIDE SEQUENCE</scope>
    <source>
        <strain evidence="2">CBS 122367</strain>
    </source>
</reference>
<evidence type="ECO:0000259" key="1">
    <source>
        <dbReference type="Pfam" id="PF06985"/>
    </source>
</evidence>
<organism evidence="2 3">
    <name type="scientific">Lentithecium fluviatile CBS 122367</name>
    <dbReference type="NCBI Taxonomy" id="1168545"/>
    <lineage>
        <taxon>Eukaryota</taxon>
        <taxon>Fungi</taxon>
        <taxon>Dikarya</taxon>
        <taxon>Ascomycota</taxon>
        <taxon>Pezizomycotina</taxon>
        <taxon>Dothideomycetes</taxon>
        <taxon>Pleosporomycetidae</taxon>
        <taxon>Pleosporales</taxon>
        <taxon>Massarineae</taxon>
        <taxon>Lentitheciaceae</taxon>
        <taxon>Lentithecium</taxon>
    </lineage>
</organism>
<dbReference type="AlphaFoldDB" id="A0A6G1JDQ9"/>
<feature type="non-terminal residue" evidence="2">
    <location>
        <position position="1"/>
    </location>
</feature>
<feature type="domain" description="Heterokaryon incompatibility" evidence="1">
    <location>
        <begin position="1"/>
        <end position="133"/>
    </location>
</feature>
<gene>
    <name evidence="2" type="ORF">K458DRAFT_293099</name>
</gene>
<protein>
    <submittedName>
        <fullName evidence="2">Heterokaryon incompatibility</fullName>
    </submittedName>
</protein>
<dbReference type="EMBL" id="MU005573">
    <property type="protein sequence ID" value="KAF2688371.1"/>
    <property type="molecule type" value="Genomic_DNA"/>
</dbReference>
<dbReference type="Pfam" id="PF06985">
    <property type="entry name" value="HET"/>
    <property type="match status" value="1"/>
</dbReference>
<dbReference type="Proteomes" id="UP000799291">
    <property type="component" value="Unassembled WGS sequence"/>
</dbReference>
<evidence type="ECO:0000313" key="2">
    <source>
        <dbReference type="EMBL" id="KAF2688371.1"/>
    </source>
</evidence>